<dbReference type="GO" id="GO:0003746">
    <property type="term" value="F:translation elongation factor activity"/>
    <property type="evidence" value="ECO:0007669"/>
    <property type="project" value="UniProtKB-KW"/>
</dbReference>
<dbReference type="GO" id="GO:0003723">
    <property type="term" value="F:RNA binding"/>
    <property type="evidence" value="ECO:0007669"/>
    <property type="project" value="InterPro"/>
</dbReference>
<dbReference type="SUPFAM" id="SSF52540">
    <property type="entry name" value="P-loop containing nucleoside triphosphate hydrolases"/>
    <property type="match status" value="1"/>
</dbReference>
<dbReference type="GO" id="GO:0005525">
    <property type="term" value="F:GTP binding"/>
    <property type="evidence" value="ECO:0007669"/>
    <property type="project" value="UniProtKB-KW"/>
</dbReference>
<dbReference type="InterPro" id="IPR009000">
    <property type="entry name" value="Transl_B-barrel_sf"/>
</dbReference>
<protein>
    <submittedName>
        <fullName evidence="6">Selenocysteine-specific elongation factor</fullName>
    </submittedName>
</protein>
<keyword evidence="6" id="KW-0251">Elongation factor</keyword>
<dbReference type="PROSITE" id="PS51722">
    <property type="entry name" value="G_TR_2"/>
    <property type="match status" value="1"/>
</dbReference>
<dbReference type="GO" id="GO:0001514">
    <property type="term" value="P:selenocysteine incorporation"/>
    <property type="evidence" value="ECO:0007669"/>
    <property type="project" value="InterPro"/>
</dbReference>
<dbReference type="Proteomes" id="UP000031135">
    <property type="component" value="Chromosome"/>
</dbReference>
<dbReference type="Gene3D" id="1.10.10.10">
    <property type="entry name" value="Winged helix-like DNA-binding domain superfamily/Winged helix DNA-binding domain"/>
    <property type="match status" value="1"/>
</dbReference>
<sequence length="601" mass="69428">MHSIIIGTAGHIDHGKTSLIKAINEFEGDDLKEEQEKGITINLSFSNLKSENLNIAFIDVPGHESLIKTMISGAFGFRVCMFVIDINEGLKAQSIEHLKVLEFLGVKDVVLVLSKVDLCKDFEYKQKELLNEISTFKVNILKVFATSIYDEQSILSLKNYLLSLKPKENDENLIFRYYIDRVFSLKGIGTVVTGSLNEGKIHKNEKIFCLETQKDIMIKNIQIHEENILEAKAYNRVALSLNCDYHELKKGYVLSKKGIFKSFKSIDGVVFTTGIKHGSILEFCSGSKKLNAKISIIKELEDKTYVSLDFDKNLALCFDDKFILLENGRIKSGGVVLNAVSEPLKKDIKTKYLMLLEQRDFKRVFEFLKQTHKLGFGLLSCYQRFKLSHEQALNLAKSLDHVFVDEQALNVYDLNAMQNLKDFINFIFSKNPYALISPHSIALRLSWASENFCAYTLMQMQEKLDFKDGIWFLKGQNYERLQEKAHCELYEILKKEGIKPTAPYNLYEYLELDRKNGDFILKKLTKENKVIRLAHNLFIEKNSLENLIQEFLKLLQTHHLDVAFVKNHFQISRKYAIAYLEYLDKNYSQVVKIDEKRFLKT</sequence>
<evidence type="ECO:0000256" key="1">
    <source>
        <dbReference type="ARBA" id="ARBA00004496"/>
    </source>
</evidence>
<dbReference type="AlphaFoldDB" id="A0A0A8HBD7"/>
<dbReference type="OrthoDB" id="9803139at2"/>
<dbReference type="SUPFAM" id="SSF50447">
    <property type="entry name" value="Translation proteins"/>
    <property type="match status" value="1"/>
</dbReference>
<evidence type="ECO:0000256" key="3">
    <source>
        <dbReference type="ARBA" id="ARBA00022917"/>
    </source>
</evidence>
<dbReference type="GO" id="GO:0003924">
    <property type="term" value="F:GTPase activity"/>
    <property type="evidence" value="ECO:0007669"/>
    <property type="project" value="InterPro"/>
</dbReference>
<dbReference type="InterPro" id="IPR005225">
    <property type="entry name" value="Small_GTP-bd"/>
</dbReference>
<dbReference type="InterPro" id="IPR050055">
    <property type="entry name" value="EF-Tu_GTPase"/>
</dbReference>
<dbReference type="InterPro" id="IPR036388">
    <property type="entry name" value="WH-like_DNA-bd_sf"/>
</dbReference>
<dbReference type="KEGG" id="csm:CSUB8521_1476"/>
<dbReference type="EMBL" id="CP007772">
    <property type="protein sequence ID" value="AJC91297.1"/>
    <property type="molecule type" value="Genomic_DNA"/>
</dbReference>
<evidence type="ECO:0000256" key="2">
    <source>
        <dbReference type="ARBA" id="ARBA00022490"/>
    </source>
</evidence>
<evidence type="ECO:0000256" key="4">
    <source>
        <dbReference type="ARBA" id="ARBA00023134"/>
    </source>
</evidence>
<accession>A0A0A8HBD7</accession>
<name>A0A0A8HBD7_9BACT</name>
<keyword evidence="4" id="KW-0547">Nucleotide-binding</keyword>
<keyword evidence="4" id="KW-0342">GTP-binding</keyword>
<dbReference type="InterPro" id="IPR036390">
    <property type="entry name" value="WH_DNA-bd_sf"/>
</dbReference>
<organism evidence="6 7">
    <name type="scientific">Campylobacter subantarcticus LMG 24374</name>
    <dbReference type="NCBI Taxonomy" id="1388751"/>
    <lineage>
        <taxon>Bacteria</taxon>
        <taxon>Pseudomonadati</taxon>
        <taxon>Campylobacterota</taxon>
        <taxon>Epsilonproteobacteria</taxon>
        <taxon>Campylobacterales</taxon>
        <taxon>Campylobacteraceae</taxon>
        <taxon>Campylobacter</taxon>
    </lineage>
</organism>
<reference evidence="6 7" key="1">
    <citation type="journal article" date="2014" name="Genome Biol. Evol.">
        <title>Comparative Genomics of the Campylobacter lari Group.</title>
        <authorList>
            <person name="Miller W.G."/>
            <person name="Yee E."/>
            <person name="Chapman M.H."/>
            <person name="Smith T.P."/>
            <person name="Bono J.L."/>
            <person name="Huynh S."/>
            <person name="Parker C.T."/>
            <person name="Vandamme P."/>
            <person name="Luong K."/>
            <person name="Korlach J."/>
        </authorList>
    </citation>
    <scope>NUCLEOTIDE SEQUENCE [LARGE SCALE GENOMIC DNA]</scope>
    <source>
        <strain evidence="6 7">LMG 24374</strain>
    </source>
</reference>
<dbReference type="Gene3D" id="3.40.50.300">
    <property type="entry name" value="P-loop containing nucleotide triphosphate hydrolases"/>
    <property type="match status" value="1"/>
</dbReference>
<dbReference type="InterPro" id="IPR000795">
    <property type="entry name" value="T_Tr_GTP-bd_dom"/>
</dbReference>
<dbReference type="NCBIfam" id="TIGR00231">
    <property type="entry name" value="small_GTP"/>
    <property type="match status" value="1"/>
</dbReference>
<dbReference type="HOGENOM" id="CLU_023030_3_1_7"/>
<dbReference type="InterPro" id="IPR004535">
    <property type="entry name" value="Transl_elong_SelB"/>
</dbReference>
<dbReference type="NCBIfam" id="TIGR00475">
    <property type="entry name" value="selB"/>
    <property type="match status" value="1"/>
</dbReference>
<dbReference type="CDD" id="cd04171">
    <property type="entry name" value="SelB"/>
    <property type="match status" value="1"/>
</dbReference>
<comment type="subcellular location">
    <subcellularLocation>
        <location evidence="1">Cytoplasm</location>
    </subcellularLocation>
</comment>
<dbReference type="GO" id="GO:0005737">
    <property type="term" value="C:cytoplasm"/>
    <property type="evidence" value="ECO:0007669"/>
    <property type="project" value="UniProtKB-SubCell"/>
</dbReference>
<dbReference type="CDD" id="cd03696">
    <property type="entry name" value="SelB_II"/>
    <property type="match status" value="1"/>
</dbReference>
<evidence type="ECO:0000259" key="5">
    <source>
        <dbReference type="PROSITE" id="PS51722"/>
    </source>
</evidence>
<keyword evidence="2" id="KW-0963">Cytoplasm</keyword>
<dbReference type="PANTHER" id="PTHR43721:SF11">
    <property type="entry name" value="SELENOCYSTEINE-SPECIFIC ELONGATION FACTOR"/>
    <property type="match status" value="1"/>
</dbReference>
<dbReference type="PANTHER" id="PTHR43721">
    <property type="entry name" value="ELONGATION FACTOR TU-RELATED"/>
    <property type="match status" value="1"/>
</dbReference>
<dbReference type="SUPFAM" id="SSF46785">
    <property type="entry name" value="Winged helix' DNA-binding domain"/>
    <property type="match status" value="1"/>
</dbReference>
<evidence type="ECO:0000313" key="7">
    <source>
        <dbReference type="Proteomes" id="UP000031135"/>
    </source>
</evidence>
<dbReference type="InterPro" id="IPR027417">
    <property type="entry name" value="P-loop_NTPase"/>
</dbReference>
<dbReference type="InterPro" id="IPR015191">
    <property type="entry name" value="SelB_WHD4"/>
</dbReference>
<dbReference type="Gene3D" id="2.40.30.10">
    <property type="entry name" value="Translation factors"/>
    <property type="match status" value="1"/>
</dbReference>
<gene>
    <name evidence="6" type="primary">selB</name>
    <name evidence="6" type="ORF">CSUB8521_1476</name>
</gene>
<dbReference type="RefSeq" id="WP_039664469.1">
    <property type="nucleotide sequence ID" value="NZ_CP007772.1"/>
</dbReference>
<keyword evidence="3" id="KW-0648">Protein biosynthesis</keyword>
<dbReference type="Pfam" id="PF09107">
    <property type="entry name" value="WHD_3rd_SelB"/>
    <property type="match status" value="1"/>
</dbReference>
<evidence type="ECO:0000313" key="6">
    <source>
        <dbReference type="EMBL" id="AJC91297.1"/>
    </source>
</evidence>
<dbReference type="Pfam" id="PF00009">
    <property type="entry name" value="GTP_EFTU"/>
    <property type="match status" value="1"/>
</dbReference>
<feature type="domain" description="Tr-type G" evidence="5">
    <location>
        <begin position="1"/>
        <end position="170"/>
    </location>
</feature>
<proteinExistence type="predicted"/>